<dbReference type="PANTHER" id="PTHR42967">
    <property type="entry name" value="METAL DEPENDENT HYDROLASE"/>
    <property type="match status" value="1"/>
</dbReference>
<protein>
    <submittedName>
        <fullName evidence="1">MBL fold metallo-hydrolase</fullName>
    </submittedName>
</protein>
<comment type="caution">
    <text evidence="1">The sequence shown here is derived from an EMBL/GenBank/DDBJ whole genome shotgun (WGS) entry which is preliminary data.</text>
</comment>
<reference evidence="1" key="1">
    <citation type="journal article" date="2021" name="PeerJ">
        <title>Extensive microbial diversity within the chicken gut microbiome revealed by metagenomics and culture.</title>
        <authorList>
            <person name="Gilroy R."/>
            <person name="Ravi A."/>
            <person name="Getino M."/>
            <person name="Pursley I."/>
            <person name="Horton D.L."/>
            <person name="Alikhan N.F."/>
            <person name="Baker D."/>
            <person name="Gharbi K."/>
            <person name="Hall N."/>
            <person name="Watson M."/>
            <person name="Adriaenssens E.M."/>
            <person name="Foster-Nyarko E."/>
            <person name="Jarju S."/>
            <person name="Secka A."/>
            <person name="Antonio M."/>
            <person name="Oren A."/>
            <person name="Chaudhuri R.R."/>
            <person name="La Ragione R."/>
            <person name="Hildebrand F."/>
            <person name="Pallen M.J."/>
        </authorList>
    </citation>
    <scope>NUCLEOTIDE SEQUENCE</scope>
    <source>
        <strain evidence="1">CHK121-7720</strain>
    </source>
</reference>
<dbReference type="Pfam" id="PF13483">
    <property type="entry name" value="Lactamase_B_3"/>
    <property type="match status" value="1"/>
</dbReference>
<dbReference type="RefSeq" id="WP_273306039.1">
    <property type="nucleotide sequence ID" value="NZ_DYUD01000018.1"/>
</dbReference>
<accession>A0A921MRX9</accession>
<dbReference type="EMBL" id="DYUD01000018">
    <property type="protein sequence ID" value="HJG88996.1"/>
    <property type="molecule type" value="Genomic_DNA"/>
</dbReference>
<dbReference type="PANTHER" id="PTHR42967:SF1">
    <property type="entry name" value="MBL FOLD METALLO-HYDROLASE"/>
    <property type="match status" value="1"/>
</dbReference>
<dbReference type="SUPFAM" id="SSF56281">
    <property type="entry name" value="Metallo-hydrolase/oxidoreductase"/>
    <property type="match status" value="1"/>
</dbReference>
<organism evidence="1 2">
    <name type="scientific">Barnesiella viscericola</name>
    <dbReference type="NCBI Taxonomy" id="397865"/>
    <lineage>
        <taxon>Bacteria</taxon>
        <taxon>Pseudomonadati</taxon>
        <taxon>Bacteroidota</taxon>
        <taxon>Bacteroidia</taxon>
        <taxon>Bacteroidales</taxon>
        <taxon>Barnesiellaceae</taxon>
        <taxon>Barnesiella</taxon>
    </lineage>
</organism>
<evidence type="ECO:0000313" key="2">
    <source>
        <dbReference type="Proteomes" id="UP000757103"/>
    </source>
</evidence>
<name>A0A921MRX9_9BACT</name>
<dbReference type="InterPro" id="IPR036866">
    <property type="entry name" value="RibonucZ/Hydroxyglut_hydro"/>
</dbReference>
<dbReference type="Gene3D" id="3.60.15.10">
    <property type="entry name" value="Ribonuclease Z/Hydroxyacylglutathione hydrolase-like"/>
    <property type="match status" value="1"/>
</dbReference>
<proteinExistence type="predicted"/>
<dbReference type="AlphaFoldDB" id="A0A921MRX9"/>
<evidence type="ECO:0000313" key="1">
    <source>
        <dbReference type="EMBL" id="HJG88996.1"/>
    </source>
</evidence>
<dbReference type="Proteomes" id="UP000757103">
    <property type="component" value="Unassembled WGS sequence"/>
</dbReference>
<reference evidence="1" key="2">
    <citation type="submission" date="2021-09" db="EMBL/GenBank/DDBJ databases">
        <authorList>
            <person name="Gilroy R."/>
        </authorList>
    </citation>
    <scope>NUCLEOTIDE SEQUENCE</scope>
    <source>
        <strain evidence="1">CHK121-7720</strain>
    </source>
</reference>
<gene>
    <name evidence="1" type="ORF">K8U91_05935</name>
</gene>
<sequence length="235" mass="27222">MKLTYLFHSGFLLEADGFAVVFDYYREGRALLDNLLHREQPLYVLISHEHRDHYNPEVLSWHRQNNRVCYIFPREMEERRELADLPQTVFLSRGESYADERLQVTAFGSTDLGASYEVVIGKRTVFHAGDLNNWHWADESTADEVREAEEAYRAELDYLAHRVTRFDVAMFPVDARLGSDYMRGAQQFVERFEVGVFVPMHFYPAVAKAEAFAPIARQHGARFALLSHTGDSIEL</sequence>